<feature type="transmembrane region" description="Helical" evidence="6">
    <location>
        <begin position="269"/>
        <end position="289"/>
    </location>
</feature>
<gene>
    <name evidence="7" type="ORF">COLO4_23759</name>
</gene>
<dbReference type="SUPFAM" id="SSF103473">
    <property type="entry name" value="MFS general substrate transporter"/>
    <property type="match status" value="1"/>
</dbReference>
<evidence type="ECO:0000313" key="7">
    <source>
        <dbReference type="EMBL" id="OMO81099.1"/>
    </source>
</evidence>
<dbReference type="OrthoDB" id="8904098at2759"/>
<name>A0A1R3IET2_9ROSI</name>
<feature type="transmembrane region" description="Helical" evidence="6">
    <location>
        <begin position="36"/>
        <end position="62"/>
    </location>
</feature>
<comment type="similarity">
    <text evidence="2">Belongs to the major facilitator superfamily. Proton-dependent oligopeptide transporter (POT/PTR) (TC 2.A.17) family.</text>
</comment>
<keyword evidence="4 6" id="KW-1133">Transmembrane helix</keyword>
<proteinExistence type="inferred from homology"/>
<comment type="caution">
    <text evidence="7">The sequence shown here is derived from an EMBL/GenBank/DDBJ whole genome shotgun (WGS) entry which is preliminary data.</text>
</comment>
<feature type="transmembrane region" description="Helical" evidence="6">
    <location>
        <begin position="194"/>
        <end position="214"/>
    </location>
</feature>
<dbReference type="Gene3D" id="1.20.1250.20">
    <property type="entry name" value="MFS general substrate transporter like domains"/>
    <property type="match status" value="1"/>
</dbReference>
<evidence type="ECO:0000256" key="2">
    <source>
        <dbReference type="ARBA" id="ARBA00005982"/>
    </source>
</evidence>
<evidence type="ECO:0000256" key="5">
    <source>
        <dbReference type="ARBA" id="ARBA00023136"/>
    </source>
</evidence>
<evidence type="ECO:0000256" key="6">
    <source>
        <dbReference type="SAM" id="Phobius"/>
    </source>
</evidence>
<dbReference type="EMBL" id="AWUE01018345">
    <property type="protein sequence ID" value="OMO81099.1"/>
    <property type="molecule type" value="Genomic_DNA"/>
</dbReference>
<keyword evidence="5 6" id="KW-0472">Membrane</keyword>
<accession>A0A1R3IET2</accession>
<feature type="transmembrane region" description="Helical" evidence="6">
    <location>
        <begin position="235"/>
        <end position="257"/>
    </location>
</feature>
<dbReference type="InterPro" id="IPR036259">
    <property type="entry name" value="MFS_trans_sf"/>
</dbReference>
<evidence type="ECO:0000256" key="4">
    <source>
        <dbReference type="ARBA" id="ARBA00022989"/>
    </source>
</evidence>
<dbReference type="AlphaFoldDB" id="A0A1R3IET2"/>
<dbReference type="Proteomes" id="UP000187203">
    <property type="component" value="Unassembled WGS sequence"/>
</dbReference>
<dbReference type="InterPro" id="IPR000109">
    <property type="entry name" value="POT_fam"/>
</dbReference>
<dbReference type="GO" id="GO:0016020">
    <property type="term" value="C:membrane"/>
    <property type="evidence" value="ECO:0007669"/>
    <property type="project" value="UniProtKB-SubCell"/>
</dbReference>
<reference evidence="8" key="1">
    <citation type="submission" date="2013-09" db="EMBL/GenBank/DDBJ databases">
        <title>Corchorus olitorius genome sequencing.</title>
        <authorList>
            <person name="Alam M."/>
            <person name="Haque M.S."/>
            <person name="Islam M.S."/>
            <person name="Emdad E.M."/>
            <person name="Islam M.M."/>
            <person name="Ahmed B."/>
            <person name="Halim A."/>
            <person name="Hossen Q.M.M."/>
            <person name="Hossain M.Z."/>
            <person name="Ahmed R."/>
            <person name="Khan M.M."/>
            <person name="Islam R."/>
            <person name="Rashid M.M."/>
            <person name="Khan S.A."/>
            <person name="Rahman M.S."/>
            <person name="Alam M."/>
            <person name="Yahiya A.S."/>
            <person name="Khan M.S."/>
            <person name="Azam M.S."/>
            <person name="Haque T."/>
            <person name="Lashkar M.Z.H."/>
            <person name="Akhand A.I."/>
            <person name="Morshed G."/>
            <person name="Roy S."/>
            <person name="Uddin K.S."/>
            <person name="Rabeya T."/>
            <person name="Hossain A.S."/>
            <person name="Chowdhury A."/>
            <person name="Snigdha A.R."/>
            <person name="Mortoza M.S."/>
            <person name="Matin S.A."/>
            <person name="Hoque S.M.E."/>
            <person name="Islam M.K."/>
            <person name="Roy D.K."/>
            <person name="Haider R."/>
            <person name="Moosa M.M."/>
            <person name="Elias S.M."/>
            <person name="Hasan A.M."/>
            <person name="Jahan S."/>
            <person name="Shafiuddin M."/>
            <person name="Mahmood N."/>
            <person name="Shommy N.S."/>
        </authorList>
    </citation>
    <scope>NUCLEOTIDE SEQUENCE [LARGE SCALE GENOMIC DNA]</scope>
    <source>
        <strain evidence="8">cv. O-4</strain>
    </source>
</reference>
<dbReference type="PANTHER" id="PTHR11654">
    <property type="entry name" value="OLIGOPEPTIDE TRANSPORTER-RELATED"/>
    <property type="match status" value="1"/>
</dbReference>
<keyword evidence="8" id="KW-1185">Reference proteome</keyword>
<protein>
    <submittedName>
        <fullName evidence="7">Proton-dependent oligopeptide transporter family</fullName>
    </submittedName>
</protein>
<sequence>MILFNLITTIHSLRPSPCELMGSISLCPSPSRLQLAILYITLGLASLGVGGIRFTIATMGAAQFDKPKNQRAFLSLYFLAFYVANGTGLTAMIYIEDNVGWNLAFRICLVSNVIALKRNISGTFGNRDYYYGSVETTNILGDGSSKSLRWLNRAALKVEGDHERQSNQSNARSWKLCTVQEVEDLKTLVKIIPFWSSSILLSATLSMFTNMVILQALTMDRHIGPHFQVSASSFIVFNLISIAFSLLIIDFFIIPTWKKFFPNRPLTLIPRIGIGHVINILGLAASALIERRRLHVVRTHRLSSISIVPMSALWLLVPLGVLGIGEALHFTGNIMLYYQEFPKSIKNSAGAMVAAVLGIGYYLIIAITDLVQKTTGWLSNNINNGRLDNVYWMLAVIGVVNFGYYLICAYKYRYVEKSNDNPNDSLG</sequence>
<feature type="transmembrane region" description="Helical" evidence="6">
    <location>
        <begin position="350"/>
        <end position="371"/>
    </location>
</feature>
<feature type="transmembrane region" description="Helical" evidence="6">
    <location>
        <begin position="310"/>
        <end position="330"/>
    </location>
</feature>
<dbReference type="Pfam" id="PF00854">
    <property type="entry name" value="PTR2"/>
    <property type="match status" value="1"/>
</dbReference>
<feature type="transmembrane region" description="Helical" evidence="6">
    <location>
        <begin position="391"/>
        <end position="412"/>
    </location>
</feature>
<evidence type="ECO:0000313" key="8">
    <source>
        <dbReference type="Proteomes" id="UP000187203"/>
    </source>
</evidence>
<keyword evidence="3 6" id="KW-0812">Transmembrane</keyword>
<dbReference type="GO" id="GO:0022857">
    <property type="term" value="F:transmembrane transporter activity"/>
    <property type="evidence" value="ECO:0007669"/>
    <property type="project" value="InterPro"/>
</dbReference>
<comment type="subcellular location">
    <subcellularLocation>
        <location evidence="1">Membrane</location>
        <topology evidence="1">Multi-pass membrane protein</topology>
    </subcellularLocation>
</comment>
<organism evidence="7 8">
    <name type="scientific">Corchorus olitorius</name>
    <dbReference type="NCBI Taxonomy" id="93759"/>
    <lineage>
        <taxon>Eukaryota</taxon>
        <taxon>Viridiplantae</taxon>
        <taxon>Streptophyta</taxon>
        <taxon>Embryophyta</taxon>
        <taxon>Tracheophyta</taxon>
        <taxon>Spermatophyta</taxon>
        <taxon>Magnoliopsida</taxon>
        <taxon>eudicotyledons</taxon>
        <taxon>Gunneridae</taxon>
        <taxon>Pentapetalae</taxon>
        <taxon>rosids</taxon>
        <taxon>malvids</taxon>
        <taxon>Malvales</taxon>
        <taxon>Malvaceae</taxon>
        <taxon>Grewioideae</taxon>
        <taxon>Apeibeae</taxon>
        <taxon>Corchorus</taxon>
    </lineage>
</organism>
<evidence type="ECO:0000256" key="3">
    <source>
        <dbReference type="ARBA" id="ARBA00022692"/>
    </source>
</evidence>
<evidence type="ECO:0000256" key="1">
    <source>
        <dbReference type="ARBA" id="ARBA00004141"/>
    </source>
</evidence>
<feature type="transmembrane region" description="Helical" evidence="6">
    <location>
        <begin position="74"/>
        <end position="95"/>
    </location>
</feature>